<proteinExistence type="inferred from homology"/>
<sequence>MNLLNEKINFFIWNTFIIFPFSFLAHGADDGFTFDTSLLRGSSLNNAMLDKFKQEETIAPGKYLLDVYVNGNFVFRDDISIERDKDSHTSPYFTLKQIQNIGLKIKAQEGTKTYPLGADIKSTIDLPQLRIDLSIPQAMMNRRPRGYITENILESGESMFFMNYNLNQYHVSYKESNISDLNSTYASMNGGINLGLWRYRQISNLRYQSGSGTNFDTSRRYVQRAIYPLKSEVLLGEGFTTGHFFSGLGFRGIKLSSDERMLPDSLRGYAPTVRGVANSNARVRVIQGKNVLYETTVAPGPFSIEDLYATNYAGDLTVIVTEADGSTHSFSVPFAAVPESMRPGLSRYSFTLGKTRYVGDDDLFSELTWQRGLTNELTLNLGNQFADGYQSIMLGGVYTNSFGAFGMDTTYSHASLPDDDAAGWLMHLSYSKTFQPFNTTLSIAGYRYSTDGYREMGDVLGLRKAAKNGDAWSSTTYRQRSRFELSLNQNIGDLGNLTLSGSIQDYRDNRNRDKQLQFGWGKIFNNGVALNLSVTKSRTLSYAYNYNDQYDYGSSASYSNAYKSQTTTALSLTFPLGRKMNSPSVSVVANNTRGQGSSYQTSLSGNVGDDNPVSYGVNFSTDNTSHQNIWGGNLQTRLPYANVTGSASTSQQYWQGSMSLQGAAVVHRGGITLGPYVGDSFALIDAPGARGAKIVGGQGSKIDYFGYALAPSLTPYHYNTVALDPQGMNNKVELEDGHKRIAPYAGATVRVKFNTINGQAILITAKTLNNQIIPMGTSVLDSDGKEIGMVGQANQVYLRSVKQHAKITLKWGNQDNQKCNLEYDLPTNLDAPVALLDAQCR</sequence>
<evidence type="ECO:0000256" key="1">
    <source>
        <dbReference type="ARBA" id="ARBA00004571"/>
    </source>
</evidence>
<keyword evidence="3" id="KW-0813">Transport</keyword>
<keyword evidence="5" id="KW-0812">Transmembrane</keyword>
<dbReference type="OrthoDB" id="6554712at2"/>
<gene>
    <name evidence="11" type="ORF">EB837_16185</name>
</gene>
<dbReference type="GO" id="GO:0015473">
    <property type="term" value="F:fimbrial usher porin activity"/>
    <property type="evidence" value="ECO:0007669"/>
    <property type="project" value="InterPro"/>
</dbReference>
<evidence type="ECO:0000256" key="3">
    <source>
        <dbReference type="ARBA" id="ARBA00022448"/>
    </source>
</evidence>
<evidence type="ECO:0000256" key="6">
    <source>
        <dbReference type="ARBA" id="ARBA00022729"/>
    </source>
</evidence>
<dbReference type="PANTHER" id="PTHR30451:SF20">
    <property type="entry name" value="FIMBRIAE USHER"/>
    <property type="match status" value="1"/>
</dbReference>
<evidence type="ECO:0000256" key="4">
    <source>
        <dbReference type="ARBA" id="ARBA00022452"/>
    </source>
</evidence>
<dbReference type="Gene3D" id="2.60.40.3110">
    <property type="match status" value="1"/>
</dbReference>
<dbReference type="RefSeq" id="WP_123651871.1">
    <property type="nucleotide sequence ID" value="NZ_RHFN01000018.1"/>
</dbReference>
<dbReference type="FunFam" id="2.60.40.2610:FF:000001">
    <property type="entry name" value="Outer membrane fimbrial usher protein"/>
    <property type="match status" value="1"/>
</dbReference>
<dbReference type="InterPro" id="IPR025949">
    <property type="entry name" value="PapC-like_C"/>
</dbReference>
<dbReference type="InterPro" id="IPR037224">
    <property type="entry name" value="PapC_N_sf"/>
</dbReference>
<evidence type="ECO:0000313" key="12">
    <source>
        <dbReference type="Proteomes" id="UP000268051"/>
    </source>
</evidence>
<comment type="similarity">
    <text evidence="2">Belongs to the fimbrial export usher family.</text>
</comment>
<dbReference type="AlphaFoldDB" id="A0A3N2RYJ7"/>
<dbReference type="InterPro" id="IPR000015">
    <property type="entry name" value="Fimb_usher"/>
</dbReference>
<comment type="caution">
    <text evidence="11">The sequence shown here is derived from an EMBL/GenBank/DDBJ whole genome shotgun (WGS) entry which is preliminary data.</text>
</comment>
<dbReference type="InterPro" id="IPR025885">
    <property type="entry name" value="PapC_N"/>
</dbReference>
<dbReference type="EMBL" id="RHFN01000018">
    <property type="protein sequence ID" value="ROU12338.1"/>
    <property type="molecule type" value="Genomic_DNA"/>
</dbReference>
<dbReference type="GO" id="GO:0009297">
    <property type="term" value="P:pilus assembly"/>
    <property type="evidence" value="ECO:0007669"/>
    <property type="project" value="InterPro"/>
</dbReference>
<keyword evidence="4" id="KW-1134">Transmembrane beta strand</keyword>
<dbReference type="InterPro" id="IPR042186">
    <property type="entry name" value="FimD_plug_dom"/>
</dbReference>
<evidence type="ECO:0000256" key="7">
    <source>
        <dbReference type="ARBA" id="ARBA00023136"/>
    </source>
</evidence>
<dbReference type="FunFam" id="2.60.40.3110:FF:000001">
    <property type="entry name" value="Putative fimbrial outer membrane usher"/>
    <property type="match status" value="1"/>
</dbReference>
<dbReference type="Pfam" id="PF13954">
    <property type="entry name" value="PapC_N"/>
    <property type="match status" value="1"/>
</dbReference>
<keyword evidence="8" id="KW-0998">Cell outer membrane</keyword>
<dbReference type="GO" id="GO:0009279">
    <property type="term" value="C:cell outer membrane"/>
    <property type="evidence" value="ECO:0007669"/>
    <property type="project" value="UniProtKB-SubCell"/>
</dbReference>
<evidence type="ECO:0000259" key="10">
    <source>
        <dbReference type="Pfam" id="PF13954"/>
    </source>
</evidence>
<feature type="domain" description="PapC-like C-terminal" evidence="9">
    <location>
        <begin position="762"/>
        <end position="826"/>
    </location>
</feature>
<dbReference type="PANTHER" id="PTHR30451">
    <property type="entry name" value="OUTER MEMBRANE USHER PROTEIN"/>
    <property type="match status" value="1"/>
</dbReference>
<dbReference type="InterPro" id="IPR043142">
    <property type="entry name" value="PapC-like_C_sf"/>
</dbReference>
<dbReference type="Gene3D" id="2.60.40.2610">
    <property type="entry name" value="Outer membrane usher protein FimD, plug domain"/>
    <property type="match status" value="1"/>
</dbReference>
<dbReference type="SUPFAM" id="SSF141729">
    <property type="entry name" value="FimD N-terminal domain-like"/>
    <property type="match status" value="1"/>
</dbReference>
<evidence type="ECO:0000256" key="2">
    <source>
        <dbReference type="ARBA" id="ARBA00008064"/>
    </source>
</evidence>
<evidence type="ECO:0000313" key="11">
    <source>
        <dbReference type="EMBL" id="ROU12338.1"/>
    </source>
</evidence>
<dbReference type="Pfam" id="PF00577">
    <property type="entry name" value="Usher"/>
    <property type="match status" value="1"/>
</dbReference>
<dbReference type="Gene3D" id="3.10.20.410">
    <property type="match status" value="1"/>
</dbReference>
<name>A0A3N2RYJ7_9ENTR</name>
<protein>
    <submittedName>
        <fullName evidence="11">Fimbrial biogenesis outer membrane usher protein</fullName>
    </submittedName>
</protein>
<comment type="subcellular location">
    <subcellularLocation>
        <location evidence="1">Cell outer membrane</location>
        <topology evidence="1">Multi-pass membrane protein</topology>
    </subcellularLocation>
</comment>
<evidence type="ECO:0000256" key="5">
    <source>
        <dbReference type="ARBA" id="ARBA00022692"/>
    </source>
</evidence>
<keyword evidence="6" id="KW-0732">Signal</keyword>
<feature type="domain" description="PapC N-terminal" evidence="10">
    <location>
        <begin position="33"/>
        <end position="167"/>
    </location>
</feature>
<dbReference type="Gene3D" id="2.60.40.2070">
    <property type="match status" value="1"/>
</dbReference>
<keyword evidence="7" id="KW-0472">Membrane</keyword>
<dbReference type="Proteomes" id="UP000268051">
    <property type="component" value="Unassembled WGS sequence"/>
</dbReference>
<evidence type="ECO:0000256" key="8">
    <source>
        <dbReference type="ARBA" id="ARBA00023237"/>
    </source>
</evidence>
<accession>A0A3N2RYJ7</accession>
<evidence type="ECO:0000259" key="9">
    <source>
        <dbReference type="Pfam" id="PF13953"/>
    </source>
</evidence>
<dbReference type="Pfam" id="PF13953">
    <property type="entry name" value="PapC_C"/>
    <property type="match status" value="1"/>
</dbReference>
<organism evidence="11 12">
    <name type="scientific">Kluyvera ascorbata</name>
    <dbReference type="NCBI Taxonomy" id="51288"/>
    <lineage>
        <taxon>Bacteria</taxon>
        <taxon>Pseudomonadati</taxon>
        <taxon>Pseudomonadota</taxon>
        <taxon>Gammaproteobacteria</taxon>
        <taxon>Enterobacterales</taxon>
        <taxon>Enterobacteriaceae</taxon>
        <taxon>Kluyvera</taxon>
    </lineage>
</organism>
<reference evidence="11 12" key="1">
    <citation type="submission" date="2018-10" db="EMBL/GenBank/DDBJ databases">
        <title>Horizontal transference of carbapenem resistance between Klebsiella pneumoniae and Kluyvera ascorbata during abdominal infection: a case report.</title>
        <authorList>
            <person name="Raro O.H.F."/>
            <person name="Lima-Morales D."/>
            <person name="Barth A.L."/>
            <person name="Paim T.G.S."/>
            <person name="Mott M.P."/>
            <person name="Riche C.V.W."/>
            <person name="Teixeira U.F."/>
            <person name="Waechter F."/>
            <person name="Dias C.A.G."/>
        </authorList>
    </citation>
    <scope>NUCLEOTIDE SEQUENCE [LARGE SCALE GENOMIC DNA]</scope>
    <source>
        <strain evidence="11 12">OT2</strain>
    </source>
</reference>